<dbReference type="Proteomes" id="UP000767334">
    <property type="component" value="Unassembled WGS sequence"/>
</dbReference>
<dbReference type="SUPFAM" id="SSF64182">
    <property type="entry name" value="DHH phosphoesterases"/>
    <property type="match status" value="1"/>
</dbReference>
<dbReference type="InterPro" id="IPR038763">
    <property type="entry name" value="DHH_sf"/>
</dbReference>
<dbReference type="EMBL" id="JACJLL010000004">
    <property type="protein sequence ID" value="MBM6817961.1"/>
    <property type="molecule type" value="Genomic_DNA"/>
</dbReference>
<gene>
    <name evidence="3" type="ORF">H6A19_01170</name>
</gene>
<keyword evidence="4" id="KW-1185">Reference proteome</keyword>
<dbReference type="InterPro" id="IPR003156">
    <property type="entry name" value="DHHA1_dom"/>
</dbReference>
<sequence>MKDELIKNIINKIEEYDTIAIYRHVFPDPDSYSSQTALKSIIENTYPNKKVVLLGEHSKNLEYINTMDEEIELNKDSLAIIVDVANKERVDNQSFNNCGYIIKIDHHKPFDAPFENLTWVDTNYSSCSEMILDLYLANEDKLNIDKKGRRALFTGIVGDTGRFLYIDNPTNLFEKLSKITFDLETKEIYANMYKREEAELKFLGYIYSNYVTTENGMAYLKVKNEIAKKYGLEPIKAARMVNALQDTSGINNWNFFVEKEDGSIFCELRSNGPRVNDIASSFGGGGHMLAAGASLENWQKVDEMIEALDNNSKKYKEENIGKE</sequence>
<feature type="domain" description="DDH" evidence="1">
    <location>
        <begin position="19"/>
        <end position="156"/>
    </location>
</feature>
<dbReference type="Gene3D" id="3.10.310.30">
    <property type="match status" value="1"/>
</dbReference>
<evidence type="ECO:0000259" key="1">
    <source>
        <dbReference type="Pfam" id="PF01368"/>
    </source>
</evidence>
<name>A0ABS2FD82_9CLOT</name>
<comment type="caution">
    <text evidence="3">The sequence shown here is derived from an EMBL/GenBank/DDBJ whole genome shotgun (WGS) entry which is preliminary data.</text>
</comment>
<organism evidence="3 4">
    <name type="scientific">Clostridium saudiense</name>
    <dbReference type="NCBI Taxonomy" id="1414720"/>
    <lineage>
        <taxon>Bacteria</taxon>
        <taxon>Bacillati</taxon>
        <taxon>Bacillota</taxon>
        <taxon>Clostridia</taxon>
        <taxon>Eubacteriales</taxon>
        <taxon>Clostridiaceae</taxon>
        <taxon>Clostridium</taxon>
    </lineage>
</organism>
<reference evidence="3 4" key="1">
    <citation type="journal article" date="2021" name="Sci. Rep.">
        <title>The distribution of antibiotic resistance genes in chicken gut microbiota commensals.</title>
        <authorList>
            <person name="Juricova H."/>
            <person name="Matiasovicova J."/>
            <person name="Kubasova T."/>
            <person name="Cejkova D."/>
            <person name="Rychlik I."/>
        </authorList>
    </citation>
    <scope>NUCLEOTIDE SEQUENCE [LARGE SCALE GENOMIC DNA]</scope>
    <source>
        <strain evidence="3 4">An435</strain>
    </source>
</reference>
<dbReference type="PANTHER" id="PTHR47618:SF1">
    <property type="entry name" value="BIFUNCTIONAL OLIGORIBONUCLEASE AND PAP PHOSPHATASE NRNA"/>
    <property type="match status" value="1"/>
</dbReference>
<dbReference type="InterPro" id="IPR001667">
    <property type="entry name" value="DDH_dom"/>
</dbReference>
<evidence type="ECO:0000313" key="3">
    <source>
        <dbReference type="EMBL" id="MBM6817961.1"/>
    </source>
</evidence>
<dbReference type="PANTHER" id="PTHR47618">
    <property type="entry name" value="BIFUNCTIONAL OLIGORIBONUCLEASE AND PAP PHOSPHATASE NRNA"/>
    <property type="match status" value="1"/>
</dbReference>
<proteinExistence type="predicted"/>
<dbReference type="Pfam" id="PF02272">
    <property type="entry name" value="DHHA1"/>
    <property type="match status" value="1"/>
</dbReference>
<protein>
    <submittedName>
        <fullName evidence="3">Bifunctional oligoribonuclease/PAP phosphatase NrnA</fullName>
    </submittedName>
</protein>
<dbReference type="Pfam" id="PF01368">
    <property type="entry name" value="DHH"/>
    <property type="match status" value="1"/>
</dbReference>
<dbReference type="InterPro" id="IPR051319">
    <property type="entry name" value="Oligoribo/pAp-PDE_c-di-AMP_PDE"/>
</dbReference>
<dbReference type="RefSeq" id="WP_204571736.1">
    <property type="nucleotide sequence ID" value="NZ_JACJLL010000004.1"/>
</dbReference>
<feature type="domain" description="DHHA1" evidence="2">
    <location>
        <begin position="226"/>
        <end position="310"/>
    </location>
</feature>
<accession>A0ABS2FD82</accession>
<evidence type="ECO:0000313" key="4">
    <source>
        <dbReference type="Proteomes" id="UP000767334"/>
    </source>
</evidence>
<evidence type="ECO:0000259" key="2">
    <source>
        <dbReference type="Pfam" id="PF02272"/>
    </source>
</evidence>
<dbReference type="Gene3D" id="3.90.1640.10">
    <property type="entry name" value="inorganic pyrophosphatase (n-terminal core)"/>
    <property type="match status" value="1"/>
</dbReference>